<gene>
    <name evidence="1" type="ORF">CB695_22245</name>
</gene>
<proteinExistence type="predicted"/>
<reference evidence="1" key="1">
    <citation type="submission" date="2018-07" db="EMBL/GenBank/DDBJ databases">
        <authorList>
            <person name="Ashton P.M."/>
            <person name="Dallman T."/>
            <person name="Nair S."/>
            <person name="De Pinna E."/>
            <person name="Peters T."/>
            <person name="Grant K."/>
        </authorList>
    </citation>
    <scope>NUCLEOTIDE SEQUENCE</scope>
    <source>
        <strain evidence="1">368335</strain>
    </source>
</reference>
<dbReference type="AlphaFoldDB" id="A0A635RC89"/>
<sequence>MKSLLFIMILCVGLVSNSYGEPGKRSSYTALQPPPAPPIMLNWKIDKDAMREYVADVNTYAYYVYLYTRNLNQQAVKRGWNPPMLAPICERFEIPKLHSVPEKMFLDDKAFTPQEISLDLSRKLNSLLWNYRSDRQALLDAYDQYLTTCLN</sequence>
<protein>
    <submittedName>
        <fullName evidence="1">Uncharacterized protein</fullName>
    </submittedName>
</protein>
<organism evidence="1">
    <name type="scientific">Salmonella enterica subsp. enterica serovar Chester</name>
    <dbReference type="NCBI Taxonomy" id="149386"/>
    <lineage>
        <taxon>Bacteria</taxon>
        <taxon>Pseudomonadati</taxon>
        <taxon>Pseudomonadota</taxon>
        <taxon>Gammaproteobacteria</taxon>
        <taxon>Enterobacterales</taxon>
        <taxon>Enterobacteriaceae</taxon>
        <taxon>Salmonella</taxon>
    </lineage>
</organism>
<evidence type="ECO:0000313" key="1">
    <source>
        <dbReference type="EMBL" id="EDH8304187.1"/>
    </source>
</evidence>
<dbReference type="EMBL" id="AAMIYH010000027">
    <property type="protein sequence ID" value="EDH8304187.1"/>
    <property type="molecule type" value="Genomic_DNA"/>
</dbReference>
<accession>A0A635RC89</accession>
<name>A0A635RC89_SALET</name>
<comment type="caution">
    <text evidence="1">The sequence shown here is derived from an EMBL/GenBank/DDBJ whole genome shotgun (WGS) entry which is preliminary data.</text>
</comment>